<dbReference type="GO" id="GO:0031902">
    <property type="term" value="C:late endosome membrane"/>
    <property type="evidence" value="ECO:0007669"/>
    <property type="project" value="UniProtKB-SubCell"/>
</dbReference>
<dbReference type="OrthoDB" id="6415936at2759"/>
<comment type="subcellular location">
    <subcellularLocation>
        <location evidence="1">Cytoplasmic vesicle membrane</location>
    </subcellularLocation>
    <subcellularLocation>
        <location evidence="16">Endomembrane system</location>
        <topology evidence="16">Single-pass type I membrane protein</topology>
    </subcellularLocation>
    <subcellularLocation>
        <location evidence="13">Late endosome membrane</location>
        <topology evidence="13">Single-pass membrane protein</topology>
    </subcellularLocation>
    <subcellularLocation>
        <location evidence="2">Lysosome membrane</location>
    </subcellularLocation>
</comment>
<name>A0A9Q0S303_9DIPT</name>
<dbReference type="PANTHER" id="PTHR14971:SF2">
    <property type="entry name" value="VESICULAR, OVEREXPRESSED IN CANCER, PROSURVIVAL PROTEIN 1"/>
    <property type="match status" value="1"/>
</dbReference>
<evidence type="ECO:0000256" key="8">
    <source>
        <dbReference type="ARBA" id="ARBA00023015"/>
    </source>
</evidence>
<keyword evidence="10" id="KW-0804">Transcription</keyword>
<evidence type="ECO:0000256" key="16">
    <source>
        <dbReference type="ARBA" id="ARBA00046288"/>
    </source>
</evidence>
<dbReference type="Proteomes" id="UP001151699">
    <property type="component" value="Chromosome B"/>
</dbReference>
<dbReference type="EMBL" id="WJQU01000002">
    <property type="protein sequence ID" value="KAJ6642073.1"/>
    <property type="molecule type" value="Genomic_DNA"/>
</dbReference>
<evidence type="ECO:0000256" key="10">
    <source>
        <dbReference type="ARBA" id="ARBA00023163"/>
    </source>
</evidence>
<keyword evidence="12" id="KW-0968">Cytoplasmic vesicle</keyword>
<keyword evidence="4 18" id="KW-0812">Transmembrane</keyword>
<evidence type="ECO:0000256" key="4">
    <source>
        <dbReference type="ARBA" id="ARBA00022692"/>
    </source>
</evidence>
<evidence type="ECO:0000256" key="2">
    <source>
        <dbReference type="ARBA" id="ARBA00004656"/>
    </source>
</evidence>
<evidence type="ECO:0000256" key="1">
    <source>
        <dbReference type="ARBA" id="ARBA00004156"/>
    </source>
</evidence>
<evidence type="ECO:0000313" key="20">
    <source>
        <dbReference type="Proteomes" id="UP001151699"/>
    </source>
</evidence>
<keyword evidence="20" id="KW-1185">Reference proteome</keyword>
<keyword evidence="9 18" id="KW-0472">Membrane</keyword>
<comment type="caution">
    <text evidence="19">The sequence shown here is derived from an EMBL/GenBank/DDBJ whole genome shotgun (WGS) entry which is preliminary data.</text>
</comment>
<evidence type="ECO:0000256" key="11">
    <source>
        <dbReference type="ARBA" id="ARBA00023228"/>
    </source>
</evidence>
<feature type="transmembrane region" description="Helical" evidence="18">
    <location>
        <begin position="65"/>
        <end position="85"/>
    </location>
</feature>
<sequence length="297" mass="33696">MSCICKRELQYKRGYDVTSTKVYGNKYCAFEQDGEAKYYVCQMRNEYCCRLGCCVNLAFQFYQMWYYWLILIFMFMLCSGGGWWYRFCRQPTVSSYTMTNATSQQVTERPYHRRTAQEQNHRRQRLVQAMQNSRVLMNDPSMHVVWKNMTNSPPPNYYSSSNSYYHTNNSQSALNYHSSVQQLQCPYYQLYGPPPSYDSVVQIGNSCGSVQPTCVLVANTVPCGFITSTAANDALPLNDASSNTLATTAIDSSAITQPNDFEQPSTSNSVPSSSPSSAPSLDHRYLEARRKSGSSSV</sequence>
<reference evidence="19" key="1">
    <citation type="submission" date="2022-07" db="EMBL/GenBank/DDBJ databases">
        <authorList>
            <person name="Trinca V."/>
            <person name="Uliana J.V.C."/>
            <person name="Torres T.T."/>
            <person name="Ward R.J."/>
            <person name="Monesi N."/>
        </authorList>
    </citation>
    <scope>NUCLEOTIDE SEQUENCE</scope>
    <source>
        <strain evidence="19">HSMRA1968</strain>
        <tissue evidence="19">Whole embryos</tissue>
    </source>
</reference>
<keyword evidence="6" id="KW-0967">Endosome</keyword>
<accession>A0A9Q0S303</accession>
<evidence type="ECO:0000256" key="13">
    <source>
        <dbReference type="ARBA" id="ARBA00035628"/>
    </source>
</evidence>
<evidence type="ECO:0000256" key="17">
    <source>
        <dbReference type="SAM" id="MobiDB-lite"/>
    </source>
</evidence>
<feature type="region of interest" description="Disordered" evidence="17">
    <location>
        <begin position="255"/>
        <end position="297"/>
    </location>
</feature>
<comment type="similarity">
    <text evidence="3">Belongs to the VOPP1/ECOP family.</text>
</comment>
<gene>
    <name evidence="19" type="ORF">Bhyg_07019</name>
</gene>
<evidence type="ECO:0000256" key="14">
    <source>
        <dbReference type="ARBA" id="ARBA00035708"/>
    </source>
</evidence>
<dbReference type="AlphaFoldDB" id="A0A9Q0S303"/>
<evidence type="ECO:0000256" key="15">
    <source>
        <dbReference type="ARBA" id="ARBA00035715"/>
    </source>
</evidence>
<evidence type="ECO:0000313" key="19">
    <source>
        <dbReference type="EMBL" id="KAJ6642073.1"/>
    </source>
</evidence>
<keyword evidence="7 18" id="KW-1133">Transmembrane helix</keyword>
<evidence type="ECO:0000256" key="9">
    <source>
        <dbReference type="ARBA" id="ARBA00023136"/>
    </source>
</evidence>
<evidence type="ECO:0000256" key="18">
    <source>
        <dbReference type="SAM" id="Phobius"/>
    </source>
</evidence>
<feature type="compositionally biased region" description="Basic and acidic residues" evidence="17">
    <location>
        <begin position="281"/>
        <end position="290"/>
    </location>
</feature>
<feature type="compositionally biased region" description="Low complexity" evidence="17">
    <location>
        <begin position="264"/>
        <end position="280"/>
    </location>
</feature>
<organism evidence="19 20">
    <name type="scientific">Pseudolycoriella hygida</name>
    <dbReference type="NCBI Taxonomy" id="35572"/>
    <lineage>
        <taxon>Eukaryota</taxon>
        <taxon>Metazoa</taxon>
        <taxon>Ecdysozoa</taxon>
        <taxon>Arthropoda</taxon>
        <taxon>Hexapoda</taxon>
        <taxon>Insecta</taxon>
        <taxon>Pterygota</taxon>
        <taxon>Neoptera</taxon>
        <taxon>Endopterygota</taxon>
        <taxon>Diptera</taxon>
        <taxon>Nematocera</taxon>
        <taxon>Sciaroidea</taxon>
        <taxon>Sciaridae</taxon>
        <taxon>Pseudolycoriella</taxon>
    </lineage>
</organism>
<evidence type="ECO:0000256" key="6">
    <source>
        <dbReference type="ARBA" id="ARBA00022753"/>
    </source>
</evidence>
<protein>
    <recommendedName>
        <fullName evidence="14">WW domain binding protein VOPP1</fullName>
    </recommendedName>
    <alternativeName>
        <fullName evidence="15">Vesicular, overexpressed in cancer, prosurvival protein 1</fullName>
    </alternativeName>
</protein>
<keyword evidence="11" id="KW-0458">Lysosome</keyword>
<dbReference type="PANTHER" id="PTHR14971">
    <property type="entry name" value="VESICULAR, OVEREXPRESSED IN CANCER, PROSURVIVAL PROTEIN 1"/>
    <property type="match status" value="1"/>
</dbReference>
<evidence type="ECO:0000256" key="7">
    <source>
        <dbReference type="ARBA" id="ARBA00022989"/>
    </source>
</evidence>
<dbReference type="GO" id="GO:0005765">
    <property type="term" value="C:lysosomal membrane"/>
    <property type="evidence" value="ECO:0007669"/>
    <property type="project" value="UniProtKB-SubCell"/>
</dbReference>
<evidence type="ECO:0000256" key="12">
    <source>
        <dbReference type="ARBA" id="ARBA00023329"/>
    </source>
</evidence>
<keyword evidence="8" id="KW-0805">Transcription regulation</keyword>
<dbReference type="InterPro" id="IPR026229">
    <property type="entry name" value="VOPP1"/>
</dbReference>
<keyword evidence="5" id="KW-0732">Signal</keyword>
<evidence type="ECO:0000256" key="3">
    <source>
        <dbReference type="ARBA" id="ARBA00006655"/>
    </source>
</evidence>
<proteinExistence type="inferred from homology"/>
<evidence type="ECO:0000256" key="5">
    <source>
        <dbReference type="ARBA" id="ARBA00022729"/>
    </source>
</evidence>